<keyword evidence="4" id="KW-0411">Iron-sulfur</keyword>
<keyword evidence="2" id="KW-0479">Metal-binding</keyword>
<keyword evidence="3" id="KW-0408">Iron</keyword>
<evidence type="ECO:0000256" key="1">
    <source>
        <dbReference type="ARBA" id="ARBA00022714"/>
    </source>
</evidence>
<evidence type="ECO:0000259" key="5">
    <source>
        <dbReference type="SMART" id="SM00704"/>
    </source>
</evidence>
<evidence type="ECO:0000313" key="7">
    <source>
        <dbReference type="Proteomes" id="UP000255165"/>
    </source>
</evidence>
<evidence type="ECO:0000256" key="4">
    <source>
        <dbReference type="ARBA" id="ARBA00023014"/>
    </source>
</evidence>
<sequence length="74" mass="7964">MSTAKIRVMNSGPLHVTGEFNLVDAEGNHYPHKGIFSLCRCGLSACKPYCDGSHRAERWESVVNSDKPAAGTGT</sequence>
<dbReference type="SMART" id="SM00704">
    <property type="entry name" value="ZnF_CDGSH"/>
    <property type="match status" value="1"/>
</dbReference>
<gene>
    <name evidence="6" type="ORF">DN412_37745</name>
</gene>
<dbReference type="Gene3D" id="3.40.5.90">
    <property type="entry name" value="CDGSH iron-sulfur domain, mitoNEET-type"/>
    <property type="match status" value="1"/>
</dbReference>
<proteinExistence type="predicted"/>
<dbReference type="GO" id="GO:0051537">
    <property type="term" value="F:2 iron, 2 sulfur cluster binding"/>
    <property type="evidence" value="ECO:0007669"/>
    <property type="project" value="UniProtKB-KW"/>
</dbReference>
<dbReference type="Proteomes" id="UP000255165">
    <property type="component" value="Unassembled WGS sequence"/>
</dbReference>
<accession>A0A370NIB2</accession>
<dbReference type="GO" id="GO:0046872">
    <property type="term" value="F:metal ion binding"/>
    <property type="evidence" value="ECO:0007669"/>
    <property type="project" value="UniProtKB-KW"/>
</dbReference>
<keyword evidence="1" id="KW-0001">2Fe-2S</keyword>
<organism evidence="6 7">
    <name type="scientific">Cupriavidus lacunae</name>
    <dbReference type="NCBI Taxonomy" id="2666307"/>
    <lineage>
        <taxon>Bacteria</taxon>
        <taxon>Pseudomonadati</taxon>
        <taxon>Pseudomonadota</taxon>
        <taxon>Betaproteobacteria</taxon>
        <taxon>Burkholderiales</taxon>
        <taxon>Burkholderiaceae</taxon>
        <taxon>Cupriavidus</taxon>
    </lineage>
</organism>
<reference evidence="7" key="1">
    <citation type="submission" date="2018-06" db="EMBL/GenBank/DDBJ databases">
        <authorList>
            <person name="Feng T."/>
            <person name="Jeon C.O."/>
        </authorList>
    </citation>
    <scope>NUCLEOTIDE SEQUENCE [LARGE SCALE GENOMIC DNA]</scope>
    <source>
        <strain evidence="7">S23</strain>
    </source>
</reference>
<dbReference type="InterPro" id="IPR042216">
    <property type="entry name" value="MitoNEET_CISD"/>
</dbReference>
<name>A0A370NIB2_9BURK</name>
<evidence type="ECO:0000256" key="2">
    <source>
        <dbReference type="ARBA" id="ARBA00022723"/>
    </source>
</evidence>
<dbReference type="AlphaFoldDB" id="A0A370NIB2"/>
<dbReference type="GO" id="GO:0005737">
    <property type="term" value="C:cytoplasm"/>
    <property type="evidence" value="ECO:0007669"/>
    <property type="project" value="UniProtKB-ARBA"/>
</dbReference>
<keyword evidence="7" id="KW-1185">Reference proteome</keyword>
<comment type="caution">
    <text evidence="6">The sequence shown here is derived from an EMBL/GenBank/DDBJ whole genome shotgun (WGS) entry which is preliminary data.</text>
</comment>
<dbReference type="InterPro" id="IPR018967">
    <property type="entry name" value="FeS-contain_CDGSH-typ"/>
</dbReference>
<evidence type="ECO:0000313" key="6">
    <source>
        <dbReference type="EMBL" id="RDK05313.1"/>
    </source>
</evidence>
<dbReference type="Pfam" id="PF09360">
    <property type="entry name" value="zf-CDGSH"/>
    <property type="match status" value="1"/>
</dbReference>
<dbReference type="EMBL" id="QKWJ01000103">
    <property type="protein sequence ID" value="RDK05313.1"/>
    <property type="molecule type" value="Genomic_DNA"/>
</dbReference>
<evidence type="ECO:0000256" key="3">
    <source>
        <dbReference type="ARBA" id="ARBA00023004"/>
    </source>
</evidence>
<feature type="domain" description="Iron-binding zinc finger CDGSH type" evidence="5">
    <location>
        <begin position="21"/>
        <end position="60"/>
    </location>
</feature>
<protein>
    <submittedName>
        <fullName evidence="6">CDGSH iron-sulfur domain-containing protein</fullName>
    </submittedName>
</protein>